<gene>
    <name evidence="2" type="ORF">GCM10022423_39740</name>
</gene>
<dbReference type="InterPro" id="IPR001451">
    <property type="entry name" value="Hexapep"/>
</dbReference>
<dbReference type="Proteomes" id="UP001500748">
    <property type="component" value="Unassembled WGS sequence"/>
</dbReference>
<evidence type="ECO:0000313" key="3">
    <source>
        <dbReference type="Proteomes" id="UP001500748"/>
    </source>
</evidence>
<comment type="caution">
    <text evidence="2">The sequence shown here is derived from an EMBL/GenBank/DDBJ whole genome shotgun (WGS) entry which is preliminary data.</text>
</comment>
<keyword evidence="3" id="KW-1185">Reference proteome</keyword>
<name>A0ABP7H0V2_9FLAO</name>
<dbReference type="RefSeq" id="WP_345146438.1">
    <property type="nucleotide sequence ID" value="NZ_BAABDU010000007.1"/>
</dbReference>
<evidence type="ECO:0000313" key="2">
    <source>
        <dbReference type="EMBL" id="GAA3779713.1"/>
    </source>
</evidence>
<proteinExistence type="inferred from homology"/>
<dbReference type="InterPro" id="IPR050179">
    <property type="entry name" value="Trans_hexapeptide_repeat"/>
</dbReference>
<dbReference type="SUPFAM" id="SSF51161">
    <property type="entry name" value="Trimeric LpxA-like enzymes"/>
    <property type="match status" value="1"/>
</dbReference>
<evidence type="ECO:0000256" key="1">
    <source>
        <dbReference type="ARBA" id="ARBA00007274"/>
    </source>
</evidence>
<dbReference type="Gene3D" id="2.160.10.10">
    <property type="entry name" value="Hexapeptide repeat proteins"/>
    <property type="match status" value="1"/>
</dbReference>
<comment type="similarity">
    <text evidence="1">Belongs to the transferase hexapeptide repeat family.</text>
</comment>
<dbReference type="Pfam" id="PF00132">
    <property type="entry name" value="Hexapep"/>
    <property type="match status" value="1"/>
</dbReference>
<dbReference type="CDD" id="cd03349">
    <property type="entry name" value="LbH_XAT"/>
    <property type="match status" value="1"/>
</dbReference>
<dbReference type="PANTHER" id="PTHR43300">
    <property type="entry name" value="ACETYLTRANSFERASE"/>
    <property type="match status" value="1"/>
</dbReference>
<reference evidence="3" key="1">
    <citation type="journal article" date="2019" name="Int. J. Syst. Evol. Microbiol.">
        <title>The Global Catalogue of Microorganisms (GCM) 10K type strain sequencing project: providing services to taxonomists for standard genome sequencing and annotation.</title>
        <authorList>
            <consortium name="The Broad Institute Genomics Platform"/>
            <consortium name="The Broad Institute Genome Sequencing Center for Infectious Disease"/>
            <person name="Wu L."/>
            <person name="Ma J."/>
        </authorList>
    </citation>
    <scope>NUCLEOTIDE SEQUENCE [LARGE SCALE GENOMIC DNA]</scope>
    <source>
        <strain evidence="3">JCM 17337</strain>
    </source>
</reference>
<dbReference type="EMBL" id="BAABDU010000007">
    <property type="protein sequence ID" value="GAA3779713.1"/>
    <property type="molecule type" value="Genomic_DNA"/>
</dbReference>
<dbReference type="InterPro" id="IPR011004">
    <property type="entry name" value="Trimer_LpxA-like_sf"/>
</dbReference>
<protein>
    <submittedName>
        <fullName evidence="2">Vat family streptogramin A O-acetyltransferase</fullName>
    </submittedName>
</protein>
<dbReference type="PANTHER" id="PTHR43300:SF11">
    <property type="entry name" value="ACETYLTRANSFERASE RV3034C-RELATED"/>
    <property type="match status" value="1"/>
</dbReference>
<organism evidence="2 3">
    <name type="scientific">Flavobacterium ginsengiterrae</name>
    <dbReference type="NCBI Taxonomy" id="871695"/>
    <lineage>
        <taxon>Bacteria</taxon>
        <taxon>Pseudomonadati</taxon>
        <taxon>Bacteroidota</taxon>
        <taxon>Flavobacteriia</taxon>
        <taxon>Flavobacteriales</taxon>
        <taxon>Flavobacteriaceae</taxon>
        <taxon>Flavobacterium</taxon>
    </lineage>
</organism>
<sequence>MKKILRKIAWKILGKHHERFLLGQRKIYLDDAKNVSIGCKTYHNGAFVWQWHSNSELEIGKYCSIANDVNFILDSGHHMVSEVTTFPLFNHLVNKDFLINNKTQSDFKKSIKTEPSKTQIGNDVWIGMNVTILPNVKIGDGVTILAGAVITKDVPDYAIVGGVPGTIIKMKYDPETITKMKKIAWWNWSGDKVEENVSDFYLPIENFIAKWQ</sequence>
<accession>A0ABP7H0V2</accession>